<keyword evidence="2" id="KW-0328">Glycosyltransferase</keyword>
<dbReference type="EMBL" id="JAYKXN010000007">
    <property type="protein sequence ID" value="KAK7272401.1"/>
    <property type="molecule type" value="Genomic_DNA"/>
</dbReference>
<dbReference type="GO" id="GO:0035251">
    <property type="term" value="F:UDP-glucosyltransferase activity"/>
    <property type="evidence" value="ECO:0007669"/>
    <property type="project" value="UniProtKB-ARBA"/>
</dbReference>
<dbReference type="InterPro" id="IPR002213">
    <property type="entry name" value="UDP_glucos_trans"/>
</dbReference>
<keyword evidence="5" id="KW-1185">Reference proteome</keyword>
<evidence type="ECO:0000313" key="4">
    <source>
        <dbReference type="EMBL" id="KAK7272401.1"/>
    </source>
</evidence>
<dbReference type="Proteomes" id="UP001359559">
    <property type="component" value="Unassembled WGS sequence"/>
</dbReference>
<dbReference type="SUPFAM" id="SSF53756">
    <property type="entry name" value="UDP-Glycosyltransferase/glycogen phosphorylase"/>
    <property type="match status" value="1"/>
</dbReference>
<evidence type="ECO:0000256" key="2">
    <source>
        <dbReference type="ARBA" id="ARBA00022676"/>
    </source>
</evidence>
<dbReference type="Pfam" id="PF00201">
    <property type="entry name" value="UDPGT"/>
    <property type="match status" value="1"/>
</dbReference>
<name>A0AAN9FDX1_CLITE</name>
<comment type="caution">
    <text evidence="4">The sequence shown here is derived from an EMBL/GenBank/DDBJ whole genome shotgun (WGS) entry which is preliminary data.</text>
</comment>
<dbReference type="CDD" id="cd03784">
    <property type="entry name" value="GT1_Gtf-like"/>
    <property type="match status" value="1"/>
</dbReference>
<comment type="similarity">
    <text evidence="1">Belongs to the UDP-glycosyltransferase family.</text>
</comment>
<accession>A0AAN9FDX1</accession>
<proteinExistence type="inferred from homology"/>
<dbReference type="PANTHER" id="PTHR48047">
    <property type="entry name" value="GLYCOSYLTRANSFERASE"/>
    <property type="match status" value="1"/>
</dbReference>
<gene>
    <name evidence="4" type="ORF">RJT34_28976</name>
</gene>
<dbReference type="PANTHER" id="PTHR48047:SF45">
    <property type="entry name" value="SCOPOLETIN GLUCOSYLTRANSFERASE-LIKE"/>
    <property type="match status" value="1"/>
</dbReference>
<organism evidence="4 5">
    <name type="scientific">Clitoria ternatea</name>
    <name type="common">Butterfly pea</name>
    <dbReference type="NCBI Taxonomy" id="43366"/>
    <lineage>
        <taxon>Eukaryota</taxon>
        <taxon>Viridiplantae</taxon>
        <taxon>Streptophyta</taxon>
        <taxon>Embryophyta</taxon>
        <taxon>Tracheophyta</taxon>
        <taxon>Spermatophyta</taxon>
        <taxon>Magnoliopsida</taxon>
        <taxon>eudicotyledons</taxon>
        <taxon>Gunneridae</taxon>
        <taxon>Pentapetalae</taxon>
        <taxon>rosids</taxon>
        <taxon>fabids</taxon>
        <taxon>Fabales</taxon>
        <taxon>Fabaceae</taxon>
        <taxon>Papilionoideae</taxon>
        <taxon>50 kb inversion clade</taxon>
        <taxon>NPAAA clade</taxon>
        <taxon>indigoferoid/millettioid clade</taxon>
        <taxon>Phaseoleae</taxon>
        <taxon>Clitoria</taxon>
    </lineage>
</organism>
<protein>
    <submittedName>
        <fullName evidence="4">Uncharacterized protein</fullName>
    </submittedName>
</protein>
<dbReference type="AlphaFoldDB" id="A0AAN9FDX1"/>
<dbReference type="Gene3D" id="3.40.50.2000">
    <property type="entry name" value="Glycogen Phosphorylase B"/>
    <property type="match status" value="2"/>
</dbReference>
<keyword evidence="3" id="KW-0808">Transferase</keyword>
<evidence type="ECO:0000256" key="3">
    <source>
        <dbReference type="ARBA" id="ARBA00022679"/>
    </source>
</evidence>
<sequence length="237" mass="26958">MATNLRIPTLFFSTLPLYAIHSLKSLHSDYTVPFVILDFPHSKPSKPLALFLEYVLELALKTHDIIMNNFAELDGEDYVEHYQKTTGHKALGVSLTKILPQAMVLKRRDRRVRSEHICLIWLDSKAPKSVVYICFGSICHFPDKQPYEIACAIEASGHEFIWVVPEKKGKEEKKEKWLPKGFEERNRENVLIIKGWAPQLLILNHPALGAFVTHCGGNSSLKAVTARVLVITWLVIC</sequence>
<evidence type="ECO:0000313" key="5">
    <source>
        <dbReference type="Proteomes" id="UP001359559"/>
    </source>
</evidence>
<evidence type="ECO:0000256" key="1">
    <source>
        <dbReference type="ARBA" id="ARBA00009995"/>
    </source>
</evidence>
<reference evidence="4 5" key="1">
    <citation type="submission" date="2024-01" db="EMBL/GenBank/DDBJ databases">
        <title>The genomes of 5 underutilized Papilionoideae crops provide insights into root nodulation and disease resistance.</title>
        <authorList>
            <person name="Yuan L."/>
        </authorList>
    </citation>
    <scope>NUCLEOTIDE SEQUENCE [LARGE SCALE GENOMIC DNA]</scope>
    <source>
        <strain evidence="4">LY-2023</strain>
        <tissue evidence="4">Leaf</tissue>
    </source>
</reference>